<gene>
    <name evidence="1" type="ORF">H310_13964</name>
</gene>
<dbReference type="OrthoDB" id="5598541at2759"/>
<dbReference type="GeneID" id="20091014"/>
<evidence type="ECO:0008006" key="2">
    <source>
        <dbReference type="Google" id="ProtNLM"/>
    </source>
</evidence>
<dbReference type="GO" id="GO:0031177">
    <property type="term" value="F:phosphopantetheine binding"/>
    <property type="evidence" value="ECO:0007669"/>
    <property type="project" value="TreeGrafter"/>
</dbReference>
<dbReference type="GO" id="GO:0016874">
    <property type="term" value="F:ligase activity"/>
    <property type="evidence" value="ECO:0007669"/>
    <property type="project" value="UniProtKB-KW"/>
</dbReference>
<protein>
    <recommendedName>
        <fullName evidence="2">Condensation domain-containing protein</fullName>
    </recommendedName>
</protein>
<dbReference type="GO" id="GO:0043041">
    <property type="term" value="P:amino acid activation for nonribosomal peptide biosynthetic process"/>
    <property type="evidence" value="ECO:0007669"/>
    <property type="project" value="TreeGrafter"/>
</dbReference>
<dbReference type="PANTHER" id="PTHR45527:SF15">
    <property type="entry name" value="NONRIBOSOMAL PEPTIDE SYNTHETASE EASA-RELATED"/>
    <property type="match status" value="1"/>
</dbReference>
<dbReference type="GO" id="GO:0005737">
    <property type="term" value="C:cytoplasm"/>
    <property type="evidence" value="ECO:0007669"/>
    <property type="project" value="TreeGrafter"/>
</dbReference>
<accession>A0A024TBB7</accession>
<dbReference type="Gene3D" id="3.30.559.30">
    <property type="entry name" value="Nonribosomal peptide synthetase, condensation domain"/>
    <property type="match status" value="1"/>
</dbReference>
<dbReference type="PANTHER" id="PTHR45527">
    <property type="entry name" value="NONRIBOSOMAL PEPTIDE SYNTHETASE"/>
    <property type="match status" value="1"/>
</dbReference>
<dbReference type="GO" id="GO:0044550">
    <property type="term" value="P:secondary metabolite biosynthetic process"/>
    <property type="evidence" value="ECO:0007669"/>
    <property type="project" value="TreeGrafter"/>
</dbReference>
<reference evidence="1" key="1">
    <citation type="submission" date="2013-12" db="EMBL/GenBank/DDBJ databases">
        <title>The Genome Sequence of Aphanomyces invadans NJM9701.</title>
        <authorList>
            <consortium name="The Broad Institute Genomics Platform"/>
            <person name="Russ C."/>
            <person name="Tyler B."/>
            <person name="van West P."/>
            <person name="Dieguez-Uribeondo J."/>
            <person name="Young S.K."/>
            <person name="Zeng Q."/>
            <person name="Gargeya S."/>
            <person name="Fitzgerald M."/>
            <person name="Abouelleil A."/>
            <person name="Alvarado L."/>
            <person name="Chapman S.B."/>
            <person name="Gainer-Dewar J."/>
            <person name="Goldberg J."/>
            <person name="Griggs A."/>
            <person name="Gujja S."/>
            <person name="Hansen M."/>
            <person name="Howarth C."/>
            <person name="Imamovic A."/>
            <person name="Ireland A."/>
            <person name="Larimer J."/>
            <person name="McCowan C."/>
            <person name="Murphy C."/>
            <person name="Pearson M."/>
            <person name="Poon T.W."/>
            <person name="Priest M."/>
            <person name="Roberts A."/>
            <person name="Saif S."/>
            <person name="Shea T."/>
            <person name="Sykes S."/>
            <person name="Wortman J."/>
            <person name="Nusbaum C."/>
            <person name="Birren B."/>
        </authorList>
    </citation>
    <scope>NUCLEOTIDE SEQUENCE [LARGE SCALE GENOMIC DNA]</scope>
    <source>
        <strain evidence="1">NJM9701</strain>
    </source>
</reference>
<dbReference type="AlphaFoldDB" id="A0A024TBB7"/>
<dbReference type="SUPFAM" id="SSF52777">
    <property type="entry name" value="CoA-dependent acyltransferases"/>
    <property type="match status" value="1"/>
</dbReference>
<dbReference type="VEuPathDB" id="FungiDB:H310_13964"/>
<sequence length="172" mass="18963">MLMGDLMDAYSGVVVPSLPSFCNVVDYIEAQDAAATEAYWRSYLGGAVPTPIGIMRPLISTVPCRVRFDDAWTLSSQLKCVLTDRVATMEHSHASLTDVKRWSGIEGDLFDTLLVYQNLPGTKDDALVTDYEEVRVEHGVQASMEYAFELMIAPTGSAARRLATLLDTPLRQ</sequence>
<organism evidence="1">
    <name type="scientific">Aphanomyces invadans</name>
    <dbReference type="NCBI Taxonomy" id="157072"/>
    <lineage>
        <taxon>Eukaryota</taxon>
        <taxon>Sar</taxon>
        <taxon>Stramenopiles</taxon>
        <taxon>Oomycota</taxon>
        <taxon>Saprolegniomycetes</taxon>
        <taxon>Saprolegniales</taxon>
        <taxon>Verrucalvaceae</taxon>
        <taxon>Aphanomyces</taxon>
    </lineage>
</organism>
<proteinExistence type="predicted"/>
<dbReference type="RefSeq" id="XP_008879867.1">
    <property type="nucleotide sequence ID" value="XM_008881645.1"/>
</dbReference>
<evidence type="ECO:0000313" key="1">
    <source>
        <dbReference type="EMBL" id="ETV91415.1"/>
    </source>
</evidence>
<name>A0A024TBB7_9STRA</name>
<dbReference type="EMBL" id="KI914010">
    <property type="protein sequence ID" value="ETV91415.1"/>
    <property type="molecule type" value="Genomic_DNA"/>
</dbReference>